<keyword evidence="2" id="KW-1185">Reference proteome</keyword>
<protein>
    <submittedName>
        <fullName evidence="1">Uncharacterized protein</fullName>
    </submittedName>
</protein>
<dbReference type="Proteomes" id="UP000516437">
    <property type="component" value="Unassembled WGS sequence"/>
</dbReference>
<dbReference type="AlphaFoldDB" id="A0A6A1UFQ4"/>
<comment type="caution">
    <text evidence="1">The sequence shown here is derived from an EMBL/GenBank/DDBJ whole genome shotgun (WGS) entry which is preliminary data.</text>
</comment>
<name>A0A6A1UFQ4_9ROSI</name>
<dbReference type="EMBL" id="RXIC02000495">
    <property type="protein sequence ID" value="KAB1199122.1"/>
    <property type="molecule type" value="Genomic_DNA"/>
</dbReference>
<evidence type="ECO:0000313" key="1">
    <source>
        <dbReference type="EMBL" id="KAB1199122.1"/>
    </source>
</evidence>
<reference evidence="1 2" key="1">
    <citation type="journal article" date="2019" name="Plant Biotechnol. J.">
        <title>The red bayberry genome and genetic basis of sex determination.</title>
        <authorList>
            <person name="Jia H.M."/>
            <person name="Jia H.J."/>
            <person name="Cai Q.L."/>
            <person name="Wang Y."/>
            <person name="Zhao H.B."/>
            <person name="Yang W.F."/>
            <person name="Wang G.Y."/>
            <person name="Li Y.H."/>
            <person name="Zhan D.L."/>
            <person name="Shen Y.T."/>
            <person name="Niu Q.F."/>
            <person name="Chang L."/>
            <person name="Qiu J."/>
            <person name="Zhao L."/>
            <person name="Xie H.B."/>
            <person name="Fu W.Y."/>
            <person name="Jin J."/>
            <person name="Li X.W."/>
            <person name="Jiao Y."/>
            <person name="Zhou C.C."/>
            <person name="Tu T."/>
            <person name="Chai C.Y."/>
            <person name="Gao J.L."/>
            <person name="Fan L.J."/>
            <person name="van de Weg E."/>
            <person name="Wang J.Y."/>
            <person name="Gao Z.S."/>
        </authorList>
    </citation>
    <scope>NUCLEOTIDE SEQUENCE [LARGE SCALE GENOMIC DNA]</scope>
    <source>
        <tissue evidence="1">Leaves</tissue>
    </source>
</reference>
<gene>
    <name evidence="1" type="ORF">CJ030_MR0G027290</name>
</gene>
<evidence type="ECO:0000313" key="2">
    <source>
        <dbReference type="Proteomes" id="UP000516437"/>
    </source>
</evidence>
<accession>A0A6A1UFQ4</accession>
<proteinExistence type="predicted"/>
<sequence length="260" mass="29629">MTYMDGFTILWHFHLSQLGAKMTECETPRAHTHAHGSHAHVPFPSRFKFWWWFLLCMRRGVGFRTSWPLFLRQLGTGRPAHGGPRSSSNTPYYPLWVFCPLWVYVWPFGPLTRLPVTSFEGLTSPLKRVFEIATFMGIVFPGNRIPDCFSPCKEDGSSTPRSYVIQMEMTDVDKIVGVVECVVINRPIPASTTLQGLHFPLLTIQGSGFIPRLDSQQLDTIVWNRIIMYGLSTPRYDSAVTVMETGFYGFRSILSNIQTN</sequence>
<organism evidence="1 2">
    <name type="scientific">Morella rubra</name>
    <name type="common">Chinese bayberry</name>
    <dbReference type="NCBI Taxonomy" id="262757"/>
    <lineage>
        <taxon>Eukaryota</taxon>
        <taxon>Viridiplantae</taxon>
        <taxon>Streptophyta</taxon>
        <taxon>Embryophyta</taxon>
        <taxon>Tracheophyta</taxon>
        <taxon>Spermatophyta</taxon>
        <taxon>Magnoliopsida</taxon>
        <taxon>eudicotyledons</taxon>
        <taxon>Gunneridae</taxon>
        <taxon>Pentapetalae</taxon>
        <taxon>rosids</taxon>
        <taxon>fabids</taxon>
        <taxon>Fagales</taxon>
        <taxon>Myricaceae</taxon>
        <taxon>Morella</taxon>
    </lineage>
</organism>